<evidence type="ECO:0000256" key="9">
    <source>
        <dbReference type="ARBA" id="ARBA00023268"/>
    </source>
</evidence>
<dbReference type="GO" id="GO:0006633">
    <property type="term" value="P:fatty acid biosynthetic process"/>
    <property type="evidence" value="ECO:0007669"/>
    <property type="project" value="UniProtKB-UniRule"/>
</dbReference>
<evidence type="ECO:0000256" key="12">
    <source>
        <dbReference type="HAMAP-Rule" id="MF_01815"/>
    </source>
</evidence>
<keyword evidence="10 12" id="KW-0012">Acyltransferase</keyword>
<dbReference type="EMBL" id="MKIM01000028">
    <property type="protein sequence ID" value="OLP43765.1"/>
    <property type="molecule type" value="Genomic_DNA"/>
</dbReference>
<feature type="domain" description="Beta-ketoacyl-[acyl-carrier-protein] synthase III C-terminal" evidence="13">
    <location>
        <begin position="235"/>
        <end position="323"/>
    </location>
</feature>
<dbReference type="EC" id="2.3.1.180" evidence="3 12"/>
<dbReference type="Pfam" id="PF08541">
    <property type="entry name" value="ACP_syn_III_C"/>
    <property type="match status" value="1"/>
</dbReference>
<keyword evidence="12" id="KW-0963">Cytoplasm</keyword>
<name>A0A1Q8ZPD5_9HYPH</name>
<evidence type="ECO:0000256" key="5">
    <source>
        <dbReference type="ARBA" id="ARBA00022679"/>
    </source>
</evidence>
<evidence type="ECO:0000259" key="14">
    <source>
        <dbReference type="Pfam" id="PF08545"/>
    </source>
</evidence>
<dbReference type="AlphaFoldDB" id="A0A1Q8ZPD5"/>
<dbReference type="GO" id="GO:0033818">
    <property type="term" value="F:beta-ketoacyl-acyl-carrier-protein synthase III activity"/>
    <property type="evidence" value="ECO:0007669"/>
    <property type="project" value="UniProtKB-UniRule"/>
</dbReference>
<dbReference type="GO" id="GO:0005737">
    <property type="term" value="C:cytoplasm"/>
    <property type="evidence" value="ECO:0007669"/>
    <property type="project" value="UniProtKB-SubCell"/>
</dbReference>
<keyword evidence="7 12" id="KW-0443">Lipid metabolism</keyword>
<dbReference type="Pfam" id="PF08545">
    <property type="entry name" value="ACP_syn_III"/>
    <property type="match status" value="1"/>
</dbReference>
<comment type="pathway">
    <text evidence="1 12">Lipid metabolism; fatty acid biosynthesis.</text>
</comment>
<comment type="similarity">
    <text evidence="2 12">Belongs to the thiolase-like superfamily. FabH family.</text>
</comment>
<keyword evidence="6 12" id="KW-0276">Fatty acid metabolism</keyword>
<evidence type="ECO:0000256" key="7">
    <source>
        <dbReference type="ARBA" id="ARBA00023098"/>
    </source>
</evidence>
<dbReference type="PANTHER" id="PTHR43091:SF1">
    <property type="entry name" value="BETA-KETOACYL-[ACYL-CARRIER-PROTEIN] SYNTHASE III, CHLOROPLASTIC"/>
    <property type="match status" value="1"/>
</dbReference>
<dbReference type="OrthoDB" id="9815506at2"/>
<evidence type="ECO:0000313" key="16">
    <source>
        <dbReference type="Proteomes" id="UP000186894"/>
    </source>
</evidence>
<feature type="active site" evidence="12">
    <location>
        <position position="250"/>
    </location>
</feature>
<dbReference type="InterPro" id="IPR016039">
    <property type="entry name" value="Thiolase-like"/>
</dbReference>
<dbReference type="UniPathway" id="UPA00094"/>
<dbReference type="InterPro" id="IPR004655">
    <property type="entry name" value="FabH"/>
</dbReference>
<feature type="active site" evidence="12">
    <location>
        <position position="113"/>
    </location>
</feature>
<keyword evidence="4 12" id="KW-0444">Lipid biosynthesis</keyword>
<evidence type="ECO:0000256" key="6">
    <source>
        <dbReference type="ARBA" id="ARBA00022832"/>
    </source>
</evidence>
<keyword evidence="9 12" id="KW-0511">Multifunctional enzyme</keyword>
<keyword evidence="5 12" id="KW-0808">Transferase</keyword>
<reference evidence="15 16" key="1">
    <citation type="submission" date="2016-09" db="EMBL/GenBank/DDBJ databases">
        <title>Rhizobium oryziradicis sp. nov., isolated from the root of rice.</title>
        <authorList>
            <person name="Zhao J."/>
            <person name="Zhang X."/>
        </authorList>
    </citation>
    <scope>NUCLEOTIDE SEQUENCE [LARGE SCALE GENOMIC DNA]</scope>
    <source>
        <strain evidence="15 16">N19</strain>
    </source>
</reference>
<protein>
    <recommendedName>
        <fullName evidence="3 12">Beta-ketoacyl-[acyl-carrier-protein] synthase III</fullName>
        <shortName evidence="12">Beta-ketoacyl-ACP synthase III</shortName>
        <shortName evidence="12">KAS III</shortName>
        <ecNumber evidence="3 12">2.3.1.180</ecNumber>
    </recommendedName>
    <alternativeName>
        <fullName evidence="12">3-oxoacyl-[acyl-carrier-protein] synthase 3</fullName>
    </alternativeName>
    <alternativeName>
        <fullName evidence="12">3-oxoacyl-[acyl-carrier-protein] synthase III</fullName>
    </alternativeName>
</protein>
<dbReference type="PANTHER" id="PTHR43091">
    <property type="entry name" value="3-OXOACYL-[ACYL-CARRIER-PROTEIN] SYNTHASE"/>
    <property type="match status" value="1"/>
</dbReference>
<organism evidence="15 16">
    <name type="scientific">Rhizobium oryziradicis</name>
    <dbReference type="NCBI Taxonomy" id="1867956"/>
    <lineage>
        <taxon>Bacteria</taxon>
        <taxon>Pseudomonadati</taxon>
        <taxon>Pseudomonadota</taxon>
        <taxon>Alphaproteobacteria</taxon>
        <taxon>Hyphomicrobiales</taxon>
        <taxon>Rhizobiaceae</taxon>
        <taxon>Rhizobium/Agrobacterium group</taxon>
        <taxon>Rhizobium</taxon>
    </lineage>
</organism>
<feature type="region of interest" description="ACP-binding" evidence="12">
    <location>
        <begin position="251"/>
        <end position="255"/>
    </location>
</feature>
<evidence type="ECO:0000256" key="3">
    <source>
        <dbReference type="ARBA" id="ARBA00012333"/>
    </source>
</evidence>
<comment type="subunit">
    <text evidence="12">Homodimer.</text>
</comment>
<keyword evidence="8 12" id="KW-0275">Fatty acid biosynthesis</keyword>
<comment type="function">
    <text evidence="12">Catalyzes the condensation reaction of fatty acid synthesis by the addition to an acyl acceptor of two carbons from malonyl-ACP. Catalyzes the first condensation reaction which initiates fatty acid synthesis and may therefore play a role in governing the total rate of fatty acid production. Possesses both acetoacetyl-ACP synthase and acetyl transacylase activities. Its substrate specificity determines the biosynthesis of branched-chain and/or straight-chain of fatty acids.</text>
</comment>
<evidence type="ECO:0000256" key="2">
    <source>
        <dbReference type="ARBA" id="ARBA00008642"/>
    </source>
</evidence>
<comment type="domain">
    <text evidence="12">The last Arg residue of the ACP-binding site is essential for the weak association between ACP/AcpP and FabH.</text>
</comment>
<dbReference type="NCBIfam" id="TIGR00747">
    <property type="entry name" value="fabH"/>
    <property type="match status" value="1"/>
</dbReference>
<evidence type="ECO:0000256" key="11">
    <source>
        <dbReference type="ARBA" id="ARBA00051096"/>
    </source>
</evidence>
<accession>A0A1Q8ZPD5</accession>
<sequence length="323" mass="34152">MIRSVVRGVGASLPKRVLSNREMETIVDTTDEWIVQRTGIEQRYIAGEGETTASLGAEAAEAALKAAGLTAADIDVIICATSTPDNTFPATAVNIQNRLGMSHGFAFDVQAVCSGFVYAVTTADAYIRGGLAKRVLVIGAETFSRILDWTDRTTCVLFGDGAGAMILEAAEGEGTTADRGVLTAHLRSDGAHREKLYVDGGPSTSGTVGQLRMEGREVFKHAVGMITDVIEQSFEASHMTAADIDWLVPHQANRRIIDGSAKKLGIPLEKVVVTVQNHGNTSAASIPLALSVAVADGRIKKGDVVLLEAMGGGFTWGAVLLRW</sequence>
<dbReference type="HAMAP" id="MF_01815">
    <property type="entry name" value="FabH"/>
    <property type="match status" value="1"/>
</dbReference>
<dbReference type="InterPro" id="IPR013747">
    <property type="entry name" value="ACP_syn_III_C"/>
</dbReference>
<keyword evidence="16" id="KW-1185">Reference proteome</keyword>
<comment type="catalytic activity">
    <reaction evidence="11">
        <text>malonyl-[ACP] + acetyl-CoA + H(+) = 3-oxobutanoyl-[ACP] + CO2 + CoA</text>
        <dbReference type="Rhea" id="RHEA:12080"/>
        <dbReference type="Rhea" id="RHEA-COMP:9623"/>
        <dbReference type="Rhea" id="RHEA-COMP:9625"/>
        <dbReference type="ChEBI" id="CHEBI:15378"/>
        <dbReference type="ChEBI" id="CHEBI:16526"/>
        <dbReference type="ChEBI" id="CHEBI:57287"/>
        <dbReference type="ChEBI" id="CHEBI:57288"/>
        <dbReference type="ChEBI" id="CHEBI:78449"/>
        <dbReference type="ChEBI" id="CHEBI:78450"/>
        <dbReference type="EC" id="2.3.1.180"/>
    </reaction>
    <physiologicalReaction direction="left-to-right" evidence="11">
        <dbReference type="Rhea" id="RHEA:12081"/>
    </physiologicalReaction>
</comment>
<dbReference type="RefSeq" id="WP_075640525.1">
    <property type="nucleotide sequence ID" value="NZ_MKIM01000028.1"/>
</dbReference>
<dbReference type="SUPFAM" id="SSF53901">
    <property type="entry name" value="Thiolase-like"/>
    <property type="match status" value="1"/>
</dbReference>
<dbReference type="GO" id="GO:0004315">
    <property type="term" value="F:3-oxoacyl-[acyl-carrier-protein] synthase activity"/>
    <property type="evidence" value="ECO:0007669"/>
    <property type="project" value="InterPro"/>
</dbReference>
<feature type="active site" evidence="12">
    <location>
        <position position="280"/>
    </location>
</feature>
<dbReference type="Proteomes" id="UP000186894">
    <property type="component" value="Unassembled WGS sequence"/>
</dbReference>
<dbReference type="CDD" id="cd00830">
    <property type="entry name" value="KAS_III"/>
    <property type="match status" value="1"/>
</dbReference>
<dbReference type="NCBIfam" id="NF006829">
    <property type="entry name" value="PRK09352.1"/>
    <property type="match status" value="1"/>
</dbReference>
<evidence type="ECO:0000256" key="4">
    <source>
        <dbReference type="ARBA" id="ARBA00022516"/>
    </source>
</evidence>
<comment type="subcellular location">
    <subcellularLocation>
        <location evidence="12">Cytoplasm</location>
    </subcellularLocation>
</comment>
<evidence type="ECO:0000259" key="13">
    <source>
        <dbReference type="Pfam" id="PF08541"/>
    </source>
</evidence>
<dbReference type="STRING" id="1867956.BJF95_19950"/>
<evidence type="ECO:0000313" key="15">
    <source>
        <dbReference type="EMBL" id="OLP43765.1"/>
    </source>
</evidence>
<evidence type="ECO:0000256" key="8">
    <source>
        <dbReference type="ARBA" id="ARBA00023160"/>
    </source>
</evidence>
<dbReference type="FunFam" id="3.40.47.10:FF:000004">
    <property type="entry name" value="3-oxoacyl-[acyl-carrier-protein] synthase 3"/>
    <property type="match status" value="1"/>
</dbReference>
<comment type="caution">
    <text evidence="15">The sequence shown here is derived from an EMBL/GenBank/DDBJ whole genome shotgun (WGS) entry which is preliminary data.</text>
</comment>
<proteinExistence type="inferred from homology"/>
<evidence type="ECO:0000256" key="1">
    <source>
        <dbReference type="ARBA" id="ARBA00005194"/>
    </source>
</evidence>
<dbReference type="InterPro" id="IPR013751">
    <property type="entry name" value="ACP_syn_III_N"/>
</dbReference>
<feature type="domain" description="Beta-ketoacyl-[acyl-carrier-protein] synthase III N-terminal" evidence="14">
    <location>
        <begin position="107"/>
        <end position="190"/>
    </location>
</feature>
<evidence type="ECO:0000256" key="10">
    <source>
        <dbReference type="ARBA" id="ARBA00023315"/>
    </source>
</evidence>
<dbReference type="Gene3D" id="3.40.47.10">
    <property type="match status" value="1"/>
</dbReference>
<gene>
    <name evidence="12" type="primary">fabH</name>
    <name evidence="15" type="ORF">BJF95_19950</name>
</gene>